<protein>
    <submittedName>
        <fullName evidence="2">Phage tail component, N-terminal domain protein</fullName>
    </submittedName>
</protein>
<name>G5KEN2_9STRE</name>
<keyword evidence="3" id="KW-1185">Reference proteome</keyword>
<evidence type="ECO:0000313" key="3">
    <source>
        <dbReference type="Proteomes" id="UP000005388"/>
    </source>
</evidence>
<dbReference type="Pfam" id="PF05709">
    <property type="entry name" value="Sipho_tail"/>
    <property type="match status" value="1"/>
</dbReference>
<sequence length="481" mass="54129">MSELTVKFNNVDLSSFFRVVDIDRADQHEIVVTVKMKTSGSREMQQKKRELRKILMSDTYHELIFSDEPELFYYAKVIDPFDESNKISWFQDVDITFVTLDGYAYSTSYESIPSEKITTSNNIVTVEFDNQGSALALPIIELTNTSENGFVGVAVDNSSLEIGNVEEVDTVQVQNSEMMVNFKPFNAQGMLSTGAQGVGVANDNMQSQTGTLGIVKRTNGTSDVDWIYLSNPGTAAGYGLNGQSLTFSAKADLNGEVGTLFDTIYWRQVFHTGMLTQQSAIKVMVSDASGNFLYGVETIKRSNSNIAEFNCMIANPNNPVGYDFVKRTTFLASHILKENPFMNANGHMAMYRNDDVITFYERGYSNHQSDYLKGKKSAKVSVFLLKYANKSQVTDMFVSDFMWQKHHVPGIRDVPNRYTKFSKIILDNEIGKVTVDGMPEQTVLGSEYIKLPPGISTMKLYYSSWLTSLPSVNIKYRKRYR</sequence>
<reference evidence="2 3" key="1">
    <citation type="journal article" date="2014" name="Int. J. Syst. Evol. Microbiol.">
        <title>Phylogenomics and the dynamic genome evolution of the genus Streptococcus.</title>
        <authorList>
            <consortium name="The Broad Institute Genome Sequencing Platform"/>
            <person name="Richards V.P."/>
            <person name="Palmer S.R."/>
            <person name="Pavinski Bitar P.D."/>
            <person name="Qin X."/>
            <person name="Weinstock G.M."/>
            <person name="Highlander S.K."/>
            <person name="Town C.D."/>
            <person name="Burne R.A."/>
            <person name="Stanhope M.J."/>
        </authorList>
    </citation>
    <scope>NUCLEOTIDE SEQUENCE [LARGE SCALE GENOMIC DNA]</scope>
    <source>
        <strain evidence="2 3">2285-97</strain>
    </source>
</reference>
<organism evidence="2 3">
    <name type="scientific">Streptococcus urinalis 2285-97</name>
    <dbReference type="NCBI Taxonomy" id="764291"/>
    <lineage>
        <taxon>Bacteria</taxon>
        <taxon>Bacillati</taxon>
        <taxon>Bacillota</taxon>
        <taxon>Bacilli</taxon>
        <taxon>Lactobacillales</taxon>
        <taxon>Streptococcaceae</taxon>
        <taxon>Streptococcus</taxon>
    </lineage>
</organism>
<evidence type="ECO:0000313" key="2">
    <source>
        <dbReference type="EMBL" id="EHJ56624.1"/>
    </source>
</evidence>
<dbReference type="NCBIfam" id="TIGR01633">
    <property type="entry name" value="phi3626_gp14_N"/>
    <property type="match status" value="1"/>
</dbReference>
<accession>G5KEN2</accession>
<dbReference type="eggNOG" id="COG4722">
    <property type="taxonomic scope" value="Bacteria"/>
</dbReference>
<gene>
    <name evidence="2" type="ORF">STRUR_2091</name>
</gene>
<proteinExistence type="predicted"/>
<dbReference type="EMBL" id="AEUZ02000001">
    <property type="protein sequence ID" value="EHJ56624.1"/>
    <property type="molecule type" value="Genomic_DNA"/>
</dbReference>
<dbReference type="InterPro" id="IPR008841">
    <property type="entry name" value="Siphovirus-type_tail_N"/>
</dbReference>
<dbReference type="InterPro" id="IPR006520">
    <property type="entry name" value="Dit_BPSPP_N"/>
</dbReference>
<dbReference type="Proteomes" id="UP000005388">
    <property type="component" value="Unassembled WGS sequence"/>
</dbReference>
<comment type="caution">
    <text evidence="2">The sequence shown here is derived from an EMBL/GenBank/DDBJ whole genome shotgun (WGS) entry which is preliminary data.</text>
</comment>
<dbReference type="Gene3D" id="2.40.30.200">
    <property type="match status" value="1"/>
</dbReference>
<dbReference type="AlphaFoldDB" id="G5KEN2"/>
<dbReference type="RefSeq" id="WP_006739373.1">
    <property type="nucleotide sequence ID" value="NZ_AEUZ02000001.1"/>
</dbReference>
<feature type="domain" description="Siphovirus-type tail component RIFT-related" evidence="1">
    <location>
        <begin position="27"/>
        <end position="98"/>
    </location>
</feature>
<evidence type="ECO:0000259" key="1">
    <source>
        <dbReference type="Pfam" id="PF05709"/>
    </source>
</evidence>
<dbReference type="STRING" id="764291.STRUR_2091"/>